<dbReference type="InterPro" id="IPR000962">
    <property type="entry name" value="Znf_DskA_TraR"/>
</dbReference>
<comment type="caution">
    <text evidence="6">The sequence shown here is derived from an EMBL/GenBank/DDBJ whole genome shotgun (WGS) entry which is preliminary data.</text>
</comment>
<dbReference type="SUPFAM" id="SSF57716">
    <property type="entry name" value="Glucocorticoid receptor-like (DNA-binding domain)"/>
    <property type="match status" value="1"/>
</dbReference>
<dbReference type="PANTHER" id="PTHR33823">
    <property type="entry name" value="RNA POLYMERASE-BINDING TRANSCRIPTION FACTOR DKSA-RELATED"/>
    <property type="match status" value="1"/>
</dbReference>
<evidence type="ECO:0000256" key="3">
    <source>
        <dbReference type="ARBA" id="ARBA00022833"/>
    </source>
</evidence>
<proteinExistence type="predicted"/>
<evidence type="ECO:0000256" key="2">
    <source>
        <dbReference type="ARBA" id="ARBA00022771"/>
    </source>
</evidence>
<organism evidence="6">
    <name type="scientific">candidate division WWE3 bacterium</name>
    <dbReference type="NCBI Taxonomy" id="2053526"/>
    <lineage>
        <taxon>Bacteria</taxon>
        <taxon>Katanobacteria</taxon>
    </lineage>
</organism>
<sequence length="116" mass="12748">MSAQPQDLLNELKTKLEAKKLAFEKELALLTAEDSYQDLSRADGNSEDADEAYEDLAHEESQIKLSELNKSLGRVEKALSRLATGDYGKCEVCSAQIDAARLKVYPEASTCIEHAA</sequence>
<reference evidence="6" key="1">
    <citation type="journal article" date="2020" name="mSystems">
        <title>Genome- and Community-Level Interaction Insights into Carbon Utilization and Element Cycling Functions of Hydrothermarchaeota in Hydrothermal Sediment.</title>
        <authorList>
            <person name="Zhou Z."/>
            <person name="Liu Y."/>
            <person name="Xu W."/>
            <person name="Pan J."/>
            <person name="Luo Z.H."/>
            <person name="Li M."/>
        </authorList>
    </citation>
    <scope>NUCLEOTIDE SEQUENCE [LARGE SCALE GENOMIC DNA]</scope>
    <source>
        <strain evidence="6">SpSt-417</strain>
    </source>
</reference>
<evidence type="ECO:0000256" key="1">
    <source>
        <dbReference type="ARBA" id="ARBA00022723"/>
    </source>
</evidence>
<gene>
    <name evidence="6" type="ORF">ENR63_03040</name>
</gene>
<keyword evidence="3" id="KW-0862">Zinc</keyword>
<accession>A0A7C4TJG0</accession>
<feature type="domain" description="Zinc finger DksA/TraR C4-type" evidence="5">
    <location>
        <begin position="85"/>
        <end position="113"/>
    </location>
</feature>
<name>A0A7C4TJG0_UNCKA</name>
<evidence type="ECO:0000256" key="4">
    <source>
        <dbReference type="PROSITE-ProRule" id="PRU00510"/>
    </source>
</evidence>
<dbReference type="PROSITE" id="PS51128">
    <property type="entry name" value="ZF_DKSA_2"/>
    <property type="match status" value="1"/>
</dbReference>
<evidence type="ECO:0000259" key="5">
    <source>
        <dbReference type="Pfam" id="PF01258"/>
    </source>
</evidence>
<dbReference type="GO" id="GO:0008270">
    <property type="term" value="F:zinc ion binding"/>
    <property type="evidence" value="ECO:0007669"/>
    <property type="project" value="UniProtKB-KW"/>
</dbReference>
<feature type="zinc finger region" description="dksA C4-type" evidence="4">
    <location>
        <begin position="90"/>
        <end position="114"/>
    </location>
</feature>
<dbReference type="EMBL" id="DSRT01000164">
    <property type="protein sequence ID" value="HGW29869.1"/>
    <property type="molecule type" value="Genomic_DNA"/>
</dbReference>
<dbReference type="Pfam" id="PF01258">
    <property type="entry name" value="zf-dskA_traR"/>
    <property type="match status" value="1"/>
</dbReference>
<dbReference type="Gene3D" id="1.20.120.910">
    <property type="entry name" value="DksA, coiled-coil domain"/>
    <property type="match status" value="1"/>
</dbReference>
<evidence type="ECO:0000313" key="6">
    <source>
        <dbReference type="EMBL" id="HGW29869.1"/>
    </source>
</evidence>
<protein>
    <recommendedName>
        <fullName evidence="5">Zinc finger DksA/TraR C4-type domain-containing protein</fullName>
    </recommendedName>
</protein>
<keyword evidence="2" id="KW-0863">Zinc-finger</keyword>
<dbReference type="AlphaFoldDB" id="A0A7C4TJG0"/>
<keyword evidence="1" id="KW-0479">Metal-binding</keyword>